<accession>A0A0B0EHQ1</accession>
<evidence type="ECO:0000313" key="5">
    <source>
        <dbReference type="Proteomes" id="UP000030652"/>
    </source>
</evidence>
<dbReference type="EMBL" id="JRYO01000117">
    <property type="protein sequence ID" value="KHE92592.1"/>
    <property type="molecule type" value="Genomic_DNA"/>
</dbReference>
<dbReference type="SUPFAM" id="SSF56935">
    <property type="entry name" value="Porins"/>
    <property type="match status" value="1"/>
</dbReference>
<dbReference type="eggNOG" id="COG4773">
    <property type="taxonomic scope" value="Bacteria"/>
</dbReference>
<sequence>MGRVSYSLSQYHYETDGFRKNNNLNQDIYDAFVQISLSHKTSIQAEYRYFDDQRGDLSLRFDPDNFDRLSQKRQTDTLRLGFRHSFTPYSETIASFIYQNSDLDTRLTDPDIPVSSTTTLSDGSILRLTGASVGLGTHLDENSWTGEIRHLFQSKSGRFYITAGVGRFNSDRKNNFTTNGSYTGSLQPFPPLPIFSPVTLPESSRVPEDNDIRHTNFYIYSLIKPPKLITSTIGDMTWTIGGCMDFFEGQGKEKTDQFNPKFGLTWNPFPGTTIRGALFRTLKRQLVSNQTIEPTQVAGFNQFFDDTNGTIGWRYGIAIDQKFSKSLYAGAEFSRRDLDVVKGDLRTNSVTYARFGHDEDLIRTYLNWTPELFEKNWLSMSAEYQYEWIDKEPGLLDIELFEKLRTHRVPLGINFFHPSGFSARLKSTYVDQAGRFADTPTRMTTVPGHDNFWYFDGSISYRLPKRHGIISIGAQNLFNKNFNFQDTDPTHPQIVPEQLIFARFTLSL</sequence>
<comment type="caution">
    <text evidence="4">The sequence shown here is derived from an EMBL/GenBank/DDBJ whole genome shotgun (WGS) entry which is preliminary data.</text>
</comment>
<name>A0A0B0EHQ1_9BACT</name>
<keyword evidence="2" id="KW-0472">Membrane</keyword>
<dbReference type="Gene3D" id="2.40.170.20">
    <property type="entry name" value="TonB-dependent receptor, beta-barrel domain"/>
    <property type="match status" value="2"/>
</dbReference>
<evidence type="ECO:0000256" key="2">
    <source>
        <dbReference type="ARBA" id="ARBA00023136"/>
    </source>
</evidence>
<evidence type="ECO:0000313" key="4">
    <source>
        <dbReference type="EMBL" id="KHE92592.1"/>
    </source>
</evidence>
<evidence type="ECO:0000256" key="1">
    <source>
        <dbReference type="ARBA" id="ARBA00004442"/>
    </source>
</evidence>
<evidence type="ECO:0008006" key="6">
    <source>
        <dbReference type="Google" id="ProtNLM"/>
    </source>
</evidence>
<evidence type="ECO:0000256" key="3">
    <source>
        <dbReference type="ARBA" id="ARBA00023237"/>
    </source>
</evidence>
<dbReference type="Proteomes" id="UP000030652">
    <property type="component" value="Unassembled WGS sequence"/>
</dbReference>
<dbReference type="GO" id="GO:0009279">
    <property type="term" value="C:cell outer membrane"/>
    <property type="evidence" value="ECO:0007669"/>
    <property type="project" value="UniProtKB-SubCell"/>
</dbReference>
<organism evidence="4 5">
    <name type="scientific">Candidatus Scalindua brodae</name>
    <dbReference type="NCBI Taxonomy" id="237368"/>
    <lineage>
        <taxon>Bacteria</taxon>
        <taxon>Pseudomonadati</taxon>
        <taxon>Planctomycetota</taxon>
        <taxon>Candidatus Brocadiia</taxon>
        <taxon>Candidatus Brocadiales</taxon>
        <taxon>Candidatus Scalinduaceae</taxon>
        <taxon>Candidatus Scalindua</taxon>
    </lineage>
</organism>
<keyword evidence="3" id="KW-0998">Cell outer membrane</keyword>
<protein>
    <recommendedName>
        <fullName evidence="6">TonB-dependent receptor-like beta-barrel domain-containing protein</fullName>
    </recommendedName>
</protein>
<gene>
    <name evidence="4" type="ORF">SCABRO_01655</name>
</gene>
<dbReference type="InterPro" id="IPR036942">
    <property type="entry name" value="Beta-barrel_TonB_sf"/>
</dbReference>
<proteinExistence type="predicted"/>
<comment type="subcellular location">
    <subcellularLocation>
        <location evidence="1">Cell outer membrane</location>
    </subcellularLocation>
</comment>
<reference evidence="4 5" key="1">
    <citation type="submission" date="2014-10" db="EMBL/GenBank/DDBJ databases">
        <title>Draft genome of anammox bacterium scalindua brodae, obtained using differential coverage binning of sequence data from two enrichment reactors.</title>
        <authorList>
            <person name="Speth D.R."/>
            <person name="Russ L."/>
            <person name="Kartal B."/>
            <person name="Op den Camp H.J."/>
            <person name="Dutilh B.E."/>
            <person name="Jetten M.S."/>
        </authorList>
    </citation>
    <scope>NUCLEOTIDE SEQUENCE [LARGE SCALE GENOMIC DNA]</scope>
    <source>
        <strain evidence="4">RU1</strain>
    </source>
</reference>
<dbReference type="AlphaFoldDB" id="A0A0B0EHQ1"/>